<dbReference type="Gene3D" id="3.10.20.90">
    <property type="entry name" value="Phosphatidylinositol 3-kinase Catalytic Subunit, Chain A, domain 1"/>
    <property type="match status" value="1"/>
</dbReference>
<dbReference type="OMA" id="RRHFQME"/>
<evidence type="ECO:0000256" key="1">
    <source>
        <dbReference type="SAM" id="MobiDB-lite"/>
    </source>
</evidence>
<gene>
    <name evidence="4" type="ORF">L798_07132</name>
</gene>
<feature type="transmembrane region" description="Helical" evidence="2">
    <location>
        <begin position="12"/>
        <end position="30"/>
    </location>
</feature>
<dbReference type="AlphaFoldDB" id="A0A067RHA8"/>
<dbReference type="OrthoDB" id="161999at2759"/>
<dbReference type="CDD" id="cd17057">
    <property type="entry name" value="Ubl_TMUB1_like"/>
    <property type="match status" value="1"/>
</dbReference>
<dbReference type="Proteomes" id="UP000027135">
    <property type="component" value="Unassembled WGS sequence"/>
</dbReference>
<feature type="region of interest" description="Disordered" evidence="1">
    <location>
        <begin position="55"/>
        <end position="86"/>
    </location>
</feature>
<feature type="domain" description="Ubiquitin-like" evidence="3">
    <location>
        <begin position="247"/>
        <end position="323"/>
    </location>
</feature>
<evidence type="ECO:0000313" key="5">
    <source>
        <dbReference type="Proteomes" id="UP000027135"/>
    </source>
</evidence>
<reference evidence="4 5" key="1">
    <citation type="journal article" date="2014" name="Nat. Commun.">
        <title>Molecular traces of alternative social organization in a termite genome.</title>
        <authorList>
            <person name="Terrapon N."/>
            <person name="Li C."/>
            <person name="Robertson H.M."/>
            <person name="Ji L."/>
            <person name="Meng X."/>
            <person name="Booth W."/>
            <person name="Chen Z."/>
            <person name="Childers C.P."/>
            <person name="Glastad K.M."/>
            <person name="Gokhale K."/>
            <person name="Gowin J."/>
            <person name="Gronenberg W."/>
            <person name="Hermansen R.A."/>
            <person name="Hu H."/>
            <person name="Hunt B.G."/>
            <person name="Huylmans A.K."/>
            <person name="Khalil S.M."/>
            <person name="Mitchell R.D."/>
            <person name="Munoz-Torres M.C."/>
            <person name="Mustard J.A."/>
            <person name="Pan H."/>
            <person name="Reese J.T."/>
            <person name="Scharf M.E."/>
            <person name="Sun F."/>
            <person name="Vogel H."/>
            <person name="Xiao J."/>
            <person name="Yang W."/>
            <person name="Yang Z."/>
            <person name="Yang Z."/>
            <person name="Zhou J."/>
            <person name="Zhu J."/>
            <person name="Brent C.S."/>
            <person name="Elsik C.G."/>
            <person name="Goodisman M.A."/>
            <person name="Liberles D.A."/>
            <person name="Roe R.M."/>
            <person name="Vargo E.L."/>
            <person name="Vilcinskas A."/>
            <person name="Wang J."/>
            <person name="Bornberg-Bauer E."/>
            <person name="Korb J."/>
            <person name="Zhang G."/>
            <person name="Liebig J."/>
        </authorList>
    </citation>
    <scope>NUCLEOTIDE SEQUENCE [LARGE SCALE GENOMIC DNA]</scope>
    <source>
        <tissue evidence="4">Whole organism</tissue>
    </source>
</reference>
<feature type="region of interest" description="Disordered" evidence="1">
    <location>
        <begin position="328"/>
        <end position="351"/>
    </location>
</feature>
<feature type="compositionally biased region" description="Polar residues" evidence="1">
    <location>
        <begin position="205"/>
        <end position="236"/>
    </location>
</feature>
<name>A0A067RHA8_ZOONE</name>
<keyword evidence="5" id="KW-1185">Reference proteome</keyword>
<keyword evidence="2" id="KW-1133">Transmembrane helix</keyword>
<accession>A0A067RHA8</accession>
<feature type="compositionally biased region" description="Polar residues" evidence="1">
    <location>
        <begin position="59"/>
        <end position="71"/>
    </location>
</feature>
<evidence type="ECO:0000313" key="4">
    <source>
        <dbReference type="EMBL" id="KDR23231.1"/>
    </source>
</evidence>
<dbReference type="Pfam" id="PF00240">
    <property type="entry name" value="ubiquitin"/>
    <property type="match status" value="1"/>
</dbReference>
<dbReference type="PANTHER" id="PTHR14557:SF5">
    <property type="entry name" value="UBIQUITIN-LIKE DOMAIN-CONTAINING PROTEIN"/>
    <property type="match status" value="1"/>
</dbReference>
<feature type="region of interest" description="Disordered" evidence="1">
    <location>
        <begin position="141"/>
        <end position="172"/>
    </location>
</feature>
<dbReference type="SMART" id="SM00213">
    <property type="entry name" value="UBQ"/>
    <property type="match status" value="1"/>
</dbReference>
<dbReference type="InParanoid" id="A0A067RHA8"/>
<proteinExistence type="predicted"/>
<protein>
    <submittedName>
        <fullName evidence="4">Transmembrane and ubiquitin-like domain-containing protein 2</fullName>
    </submittedName>
</protein>
<dbReference type="eggNOG" id="ENOG502QU8U">
    <property type="taxonomic scope" value="Eukaryota"/>
</dbReference>
<evidence type="ECO:0000259" key="3">
    <source>
        <dbReference type="PROSITE" id="PS50053"/>
    </source>
</evidence>
<feature type="transmembrane region" description="Helical" evidence="2">
    <location>
        <begin position="383"/>
        <end position="408"/>
    </location>
</feature>
<evidence type="ECO:0000256" key="2">
    <source>
        <dbReference type="SAM" id="Phobius"/>
    </source>
</evidence>
<feature type="region of interest" description="Disordered" evidence="1">
    <location>
        <begin position="204"/>
        <end position="241"/>
    </location>
</feature>
<dbReference type="GO" id="GO:0036503">
    <property type="term" value="P:ERAD pathway"/>
    <property type="evidence" value="ECO:0007669"/>
    <property type="project" value="InterPro"/>
</dbReference>
<dbReference type="PROSITE" id="PS50053">
    <property type="entry name" value="UBIQUITIN_2"/>
    <property type="match status" value="1"/>
</dbReference>
<organism evidence="4 5">
    <name type="scientific">Zootermopsis nevadensis</name>
    <name type="common">Dampwood termite</name>
    <dbReference type="NCBI Taxonomy" id="136037"/>
    <lineage>
        <taxon>Eukaryota</taxon>
        <taxon>Metazoa</taxon>
        <taxon>Ecdysozoa</taxon>
        <taxon>Arthropoda</taxon>
        <taxon>Hexapoda</taxon>
        <taxon>Insecta</taxon>
        <taxon>Pterygota</taxon>
        <taxon>Neoptera</taxon>
        <taxon>Polyneoptera</taxon>
        <taxon>Dictyoptera</taxon>
        <taxon>Blattodea</taxon>
        <taxon>Blattoidea</taxon>
        <taxon>Termitoidae</taxon>
        <taxon>Termopsidae</taxon>
        <taxon>Zootermopsis</taxon>
    </lineage>
</organism>
<dbReference type="InterPro" id="IPR000626">
    <property type="entry name" value="Ubiquitin-like_dom"/>
</dbReference>
<keyword evidence="2 4" id="KW-0812">Transmembrane</keyword>
<dbReference type="PANTHER" id="PTHR14557">
    <property type="entry name" value="PROTEIN C7ORF21"/>
    <property type="match status" value="1"/>
</dbReference>
<feature type="compositionally biased region" description="Polar residues" evidence="1">
    <location>
        <begin position="332"/>
        <end position="347"/>
    </location>
</feature>
<dbReference type="InterPro" id="IPR040352">
    <property type="entry name" value="TMUB1/2"/>
</dbReference>
<sequence length="416" mass="45561">MTLIEGVGDEVTQFFVLVFIVLVGLIAWWSTSIVDQPLIRTVLILERRARHRIEPAPTSPANSSLDNSIDTGQIGAPSPNNENQQEIDGGAACQINKEAANLSSPLVASSSSQNLNDNQTCELPETSNSILNERSISNEYFQSSSSPVSATGDGDSFAEGDNQDDVQSFSSATNNTDSYLLRRRRLAFFQSRQVTLLDSPVTDGQVLSASSSTDTDNIDTVSSTNNEQGPTFVSPETSDDIPETGSIRIRLKYLNDDQKLVDGRLHEQLGDFKRRHFHLELATDKLVRLIFKGQVLQSDSETLQGYGLFDNCVVHCLVHQQRSRSMNRAVATENQSAQDSSTNSNTAGDAAPQRDWDLGNVLFVSLSVLLGLAWYCRYQYAQLFNATTTVALVGLTGILTVSLIGIYLPDQDSVRQ</sequence>
<dbReference type="EMBL" id="KK852470">
    <property type="protein sequence ID" value="KDR23231.1"/>
    <property type="molecule type" value="Genomic_DNA"/>
</dbReference>
<dbReference type="SUPFAM" id="SSF54236">
    <property type="entry name" value="Ubiquitin-like"/>
    <property type="match status" value="1"/>
</dbReference>
<dbReference type="InterPro" id="IPR029071">
    <property type="entry name" value="Ubiquitin-like_domsf"/>
</dbReference>
<feature type="transmembrane region" description="Helical" evidence="2">
    <location>
        <begin position="358"/>
        <end position="376"/>
    </location>
</feature>
<keyword evidence="2" id="KW-0472">Membrane</keyword>